<feature type="transmembrane region" description="Helical" evidence="11">
    <location>
        <begin position="9"/>
        <end position="29"/>
    </location>
</feature>
<dbReference type="STRING" id="929713.NIASO_12525"/>
<evidence type="ECO:0000256" key="11">
    <source>
        <dbReference type="SAM" id="Phobius"/>
    </source>
</evidence>
<keyword evidence="8" id="KW-0456">Lyase</keyword>
<organism evidence="12 13">
    <name type="scientific">Niabella soli DSM 19437</name>
    <dbReference type="NCBI Taxonomy" id="929713"/>
    <lineage>
        <taxon>Bacteria</taxon>
        <taxon>Pseudomonadati</taxon>
        <taxon>Bacteroidota</taxon>
        <taxon>Chitinophagia</taxon>
        <taxon>Chitinophagales</taxon>
        <taxon>Chitinophagaceae</taxon>
        <taxon>Niabella</taxon>
    </lineage>
</organism>
<keyword evidence="13" id="KW-1185">Reference proteome</keyword>
<keyword evidence="4" id="KW-0443">Lipid metabolism</keyword>
<dbReference type="Proteomes" id="UP000003586">
    <property type="component" value="Chromosome"/>
</dbReference>
<keyword evidence="2" id="KW-0444">Lipid biosynthesis</keyword>
<keyword evidence="11" id="KW-0812">Transmembrane</keyword>
<dbReference type="AlphaFoldDB" id="W0EY74"/>
<keyword evidence="10" id="KW-0670">Pyruvate</keyword>
<sequence length="219" mass="24741">MTLHKEGKATIAISTVLFLILSFVLYYFLFQQVPAIFWILELALIVVYGLIISFFRIPARNYTVDANAVIAPCDGKVVVIEEVEADEYFKDRRIQVSIFMSPLNVHVNRNPVDGEIVYDQYHKGKYLVAWHPKSSTENERHSNVYRHSSGREVLTKQIAGALAKRIVNYNKVGATVKQNEEMGFIKFGSRVDLLLPLDAQINVKIGDVAVGGVTVIARW</sequence>
<dbReference type="PANTHER" id="PTHR35809:SF1">
    <property type="entry name" value="ARCHAETIDYLSERINE DECARBOXYLASE PROENZYME-RELATED"/>
    <property type="match status" value="1"/>
</dbReference>
<dbReference type="HOGENOM" id="CLU_072492_1_0_10"/>
<evidence type="ECO:0000256" key="10">
    <source>
        <dbReference type="ARBA" id="ARBA00023317"/>
    </source>
</evidence>
<evidence type="ECO:0000313" key="13">
    <source>
        <dbReference type="Proteomes" id="UP000003586"/>
    </source>
</evidence>
<dbReference type="Pfam" id="PF02666">
    <property type="entry name" value="PS_Dcarbxylase"/>
    <property type="match status" value="1"/>
</dbReference>
<protein>
    <submittedName>
        <fullName evidence="12">Phosphatidylserine decarboxylase</fullName>
    </submittedName>
</protein>
<evidence type="ECO:0000313" key="12">
    <source>
        <dbReference type="EMBL" id="AHF15755.1"/>
    </source>
</evidence>
<keyword evidence="6" id="KW-0865">Zymogen</keyword>
<dbReference type="NCBIfam" id="NF003678">
    <property type="entry name" value="PRK05305.1-2"/>
    <property type="match status" value="1"/>
</dbReference>
<dbReference type="GO" id="GO:0004609">
    <property type="term" value="F:phosphatidylserine decarboxylase activity"/>
    <property type="evidence" value="ECO:0007669"/>
    <property type="project" value="InterPro"/>
</dbReference>
<evidence type="ECO:0000256" key="6">
    <source>
        <dbReference type="ARBA" id="ARBA00023145"/>
    </source>
</evidence>
<gene>
    <name evidence="12" type="ORF">NIASO_12525</name>
</gene>
<dbReference type="KEGG" id="nso:NIASO_12525"/>
<keyword evidence="7" id="KW-0594">Phospholipid biosynthesis</keyword>
<dbReference type="InterPro" id="IPR003817">
    <property type="entry name" value="PS_Dcarbxylase"/>
</dbReference>
<evidence type="ECO:0000256" key="1">
    <source>
        <dbReference type="ARBA" id="ARBA00022475"/>
    </source>
</evidence>
<feature type="transmembrane region" description="Helical" evidence="11">
    <location>
        <begin position="35"/>
        <end position="55"/>
    </location>
</feature>
<name>W0EY74_9BACT</name>
<keyword evidence="3" id="KW-0210">Decarboxylase</keyword>
<evidence type="ECO:0000256" key="9">
    <source>
        <dbReference type="ARBA" id="ARBA00023264"/>
    </source>
</evidence>
<keyword evidence="9" id="KW-1208">Phospholipid metabolism</keyword>
<evidence type="ECO:0000256" key="7">
    <source>
        <dbReference type="ARBA" id="ARBA00023209"/>
    </source>
</evidence>
<dbReference type="PANTHER" id="PTHR35809">
    <property type="entry name" value="ARCHAETIDYLSERINE DECARBOXYLASE PROENZYME-RELATED"/>
    <property type="match status" value="1"/>
</dbReference>
<accession>W0EY74</accession>
<keyword evidence="5 11" id="KW-0472">Membrane</keyword>
<keyword evidence="11" id="KW-1133">Transmembrane helix</keyword>
<dbReference type="InterPro" id="IPR033175">
    <property type="entry name" value="PSD-A"/>
</dbReference>
<dbReference type="EMBL" id="CP007035">
    <property type="protein sequence ID" value="AHF15755.1"/>
    <property type="molecule type" value="Genomic_DNA"/>
</dbReference>
<evidence type="ECO:0000256" key="4">
    <source>
        <dbReference type="ARBA" id="ARBA00023098"/>
    </source>
</evidence>
<evidence type="ECO:0000256" key="5">
    <source>
        <dbReference type="ARBA" id="ARBA00023136"/>
    </source>
</evidence>
<proteinExistence type="predicted"/>
<dbReference type="RefSeq" id="WP_008585992.1">
    <property type="nucleotide sequence ID" value="NZ_CP007035.1"/>
</dbReference>
<evidence type="ECO:0000256" key="3">
    <source>
        <dbReference type="ARBA" id="ARBA00022793"/>
    </source>
</evidence>
<evidence type="ECO:0000256" key="2">
    <source>
        <dbReference type="ARBA" id="ARBA00022516"/>
    </source>
</evidence>
<evidence type="ECO:0000256" key="8">
    <source>
        <dbReference type="ARBA" id="ARBA00023239"/>
    </source>
</evidence>
<reference evidence="12 13" key="1">
    <citation type="submission" date="2013-12" db="EMBL/GenBank/DDBJ databases">
        <authorList>
            <consortium name="DOE Joint Genome Institute"/>
            <person name="Eisen J."/>
            <person name="Huntemann M."/>
            <person name="Han J."/>
            <person name="Chen A."/>
            <person name="Kyrpides N."/>
            <person name="Mavromatis K."/>
            <person name="Markowitz V."/>
            <person name="Palaniappan K."/>
            <person name="Ivanova N."/>
            <person name="Schaumberg A."/>
            <person name="Pati A."/>
            <person name="Liolios K."/>
            <person name="Nordberg H.P."/>
            <person name="Cantor M.N."/>
            <person name="Hua S.X."/>
            <person name="Woyke T."/>
        </authorList>
    </citation>
    <scope>NUCLEOTIDE SEQUENCE [LARGE SCALE GENOMIC DNA]</scope>
    <source>
        <strain evidence="13">DSM 19437</strain>
    </source>
</reference>
<dbReference type="eggNOG" id="COG0688">
    <property type="taxonomic scope" value="Bacteria"/>
</dbReference>
<dbReference type="GO" id="GO:0008654">
    <property type="term" value="P:phospholipid biosynthetic process"/>
    <property type="evidence" value="ECO:0007669"/>
    <property type="project" value="UniProtKB-KW"/>
</dbReference>
<dbReference type="OrthoDB" id="9790893at2"/>
<keyword evidence="1" id="KW-1003">Cell membrane</keyword>